<reference evidence="8" key="1">
    <citation type="submission" date="2017-02" db="UniProtKB">
        <authorList>
            <consortium name="WormBaseParasite"/>
        </authorList>
    </citation>
    <scope>IDENTIFICATION</scope>
</reference>
<dbReference type="WBParaSite" id="TCLT_0000950801-mRNA-1">
    <property type="protein sequence ID" value="TCLT_0000950801-mRNA-1"/>
    <property type="gene ID" value="TCLT_0000950801"/>
</dbReference>
<dbReference type="STRING" id="103827.A0A0N5D8R7"/>
<dbReference type="OMA" id="KLAYNHK"/>
<dbReference type="InterPro" id="IPR000816">
    <property type="entry name" value="Peptidase_C15"/>
</dbReference>
<organism evidence="8">
    <name type="scientific">Thelazia callipaeda</name>
    <name type="common">Oriental eyeworm</name>
    <name type="synonym">Parasitic nematode</name>
    <dbReference type="NCBI Taxonomy" id="103827"/>
    <lineage>
        <taxon>Eukaryota</taxon>
        <taxon>Metazoa</taxon>
        <taxon>Ecdysozoa</taxon>
        <taxon>Nematoda</taxon>
        <taxon>Chromadorea</taxon>
        <taxon>Rhabditida</taxon>
        <taxon>Spirurina</taxon>
        <taxon>Spiruromorpha</taxon>
        <taxon>Thelazioidea</taxon>
        <taxon>Thelaziidae</taxon>
        <taxon>Thelazia</taxon>
    </lineage>
</organism>
<dbReference type="OrthoDB" id="407146at2759"/>
<gene>
    <name evidence="6" type="ORF">TCLT_LOCUS9497</name>
</gene>
<evidence type="ECO:0000256" key="1">
    <source>
        <dbReference type="ARBA" id="ARBA00006641"/>
    </source>
</evidence>
<proteinExistence type="inferred from homology"/>
<keyword evidence="5" id="KW-0788">Thiol protease</keyword>
<evidence type="ECO:0000256" key="4">
    <source>
        <dbReference type="ARBA" id="ARBA00022801"/>
    </source>
</evidence>
<keyword evidence="7" id="KW-1185">Reference proteome</keyword>
<evidence type="ECO:0000256" key="2">
    <source>
        <dbReference type="ARBA" id="ARBA00022490"/>
    </source>
</evidence>
<evidence type="ECO:0000313" key="8">
    <source>
        <dbReference type="WBParaSite" id="TCLT_0000950801-mRNA-1"/>
    </source>
</evidence>
<dbReference type="GO" id="GO:0005829">
    <property type="term" value="C:cytosol"/>
    <property type="evidence" value="ECO:0007669"/>
    <property type="project" value="InterPro"/>
</dbReference>
<dbReference type="PANTHER" id="PTHR23402">
    <property type="entry name" value="PROTEASE FAMILY C15 PYROGLUTAMYL-PEPTIDASE I-RELATED"/>
    <property type="match status" value="1"/>
</dbReference>
<dbReference type="AlphaFoldDB" id="A0A0N5D8R7"/>
<dbReference type="Gene3D" id="3.40.630.20">
    <property type="entry name" value="Peptidase C15, pyroglutamyl peptidase I-like"/>
    <property type="match status" value="1"/>
</dbReference>
<dbReference type="PRINTS" id="PR00706">
    <property type="entry name" value="PYROGLUPTASE"/>
</dbReference>
<sequence length="229" mass="25821">MEQPELLIVLTGFGPFQSCTDNPSEALVRKIAKEGISDVLPNARVIGEVISVAYDDVDNAISELWQKHRPDFVIHLGYHAEDRCIKIEKKSCGIGYVLCDVKEKTPQNYRCPLAGCSNREEENTIFCGLDCQKLLRAVQTIFVGKNVQFELSCDPGRYLCAYSYYISLRHNKDCCLFVHIPSFDDVCTVDLVASVIKQIIVLSMQQILEKREKQNFALETGDKCSLFGI</sequence>
<dbReference type="GO" id="GO:0016920">
    <property type="term" value="F:pyroglutamyl-peptidase activity"/>
    <property type="evidence" value="ECO:0007669"/>
    <property type="project" value="InterPro"/>
</dbReference>
<keyword evidence="3" id="KW-0645">Protease</keyword>
<protein>
    <submittedName>
        <fullName evidence="8">Pyroglutamyl-peptidase 1</fullName>
    </submittedName>
</protein>
<dbReference type="InterPro" id="IPR036440">
    <property type="entry name" value="Peptidase_C15-like_sf"/>
</dbReference>
<dbReference type="GO" id="GO:0006508">
    <property type="term" value="P:proteolysis"/>
    <property type="evidence" value="ECO:0007669"/>
    <property type="project" value="UniProtKB-KW"/>
</dbReference>
<reference evidence="6 7" key="2">
    <citation type="submission" date="2018-11" db="EMBL/GenBank/DDBJ databases">
        <authorList>
            <consortium name="Pathogen Informatics"/>
        </authorList>
    </citation>
    <scope>NUCLEOTIDE SEQUENCE [LARGE SCALE GENOMIC DNA]</scope>
</reference>
<dbReference type="InterPro" id="IPR016125">
    <property type="entry name" value="Peptidase_C15-like"/>
</dbReference>
<evidence type="ECO:0000313" key="7">
    <source>
        <dbReference type="Proteomes" id="UP000276776"/>
    </source>
</evidence>
<keyword evidence="4" id="KW-0378">Hydrolase</keyword>
<dbReference type="PANTHER" id="PTHR23402:SF1">
    <property type="entry name" value="PYROGLUTAMYL-PEPTIDASE I"/>
    <property type="match status" value="1"/>
</dbReference>
<dbReference type="EMBL" id="UYYF01004810">
    <property type="protein sequence ID" value="VDN07131.1"/>
    <property type="molecule type" value="Genomic_DNA"/>
</dbReference>
<dbReference type="Pfam" id="PF01470">
    <property type="entry name" value="Peptidase_C15"/>
    <property type="match status" value="1"/>
</dbReference>
<dbReference type="Proteomes" id="UP000276776">
    <property type="component" value="Unassembled WGS sequence"/>
</dbReference>
<evidence type="ECO:0000256" key="3">
    <source>
        <dbReference type="ARBA" id="ARBA00022670"/>
    </source>
</evidence>
<name>A0A0N5D8R7_THECL</name>
<accession>A0A0N5D8R7</accession>
<evidence type="ECO:0000256" key="5">
    <source>
        <dbReference type="ARBA" id="ARBA00022807"/>
    </source>
</evidence>
<evidence type="ECO:0000313" key="6">
    <source>
        <dbReference type="EMBL" id="VDN07131.1"/>
    </source>
</evidence>
<comment type="similarity">
    <text evidence="1">Belongs to the peptidase C15 family.</text>
</comment>
<keyword evidence="2" id="KW-0963">Cytoplasm</keyword>
<dbReference type="SUPFAM" id="SSF53182">
    <property type="entry name" value="Pyrrolidone carboxyl peptidase (pyroglutamate aminopeptidase)"/>
    <property type="match status" value="1"/>
</dbReference>